<reference evidence="1 2" key="1">
    <citation type="submission" date="2011-10" db="EMBL/GenBank/DDBJ databases">
        <title>Genome sequence of Gluconobacter morbifer G707, isolated from Drosophila gut.</title>
        <authorList>
            <person name="Lee W.-J."/>
            <person name="Kim E.-K."/>
        </authorList>
    </citation>
    <scope>NUCLEOTIDE SEQUENCE [LARGE SCALE GENOMIC DNA]</scope>
    <source>
        <strain evidence="1 2">G707</strain>
    </source>
</reference>
<evidence type="ECO:0000313" key="1">
    <source>
        <dbReference type="EMBL" id="EHH67171.1"/>
    </source>
</evidence>
<evidence type="ECO:0000313" key="2">
    <source>
        <dbReference type="Proteomes" id="UP000004949"/>
    </source>
</evidence>
<comment type="caution">
    <text evidence="1">The sequence shown here is derived from an EMBL/GenBank/DDBJ whole genome shotgun (WGS) entry which is preliminary data.</text>
</comment>
<sequence length="261" mass="27799">MNGGWPPFASLRTRNAVPVQFHRDRARGLAARVIGEDPPDRAGLLLIDGTVAPDALAFRIELAHHVIAIGIATAGLAVLDASAQPSPDLLGQILEEQGVHRALEADMQVCDIALGEGDDPHAGEGHPLEQARDIFLVARQPVHGFGQHDREATARGVLDQFLYAGAEQGGTGDRPVGVAVDDRPALFLRVKPAEAQLILDRGITLVFGRIAGVERDLHNPISLILEIASPRGLHFSIDEIPCGLTGQKPDQTDQPRVASTA</sequence>
<protein>
    <submittedName>
        <fullName evidence="1">Uncharacterized protein</fullName>
    </submittedName>
</protein>
<dbReference type="EMBL" id="AGQV01000012">
    <property type="protein sequence ID" value="EHH67171.1"/>
    <property type="molecule type" value="Genomic_DNA"/>
</dbReference>
<organism evidence="1 2">
    <name type="scientific">Gluconobacter morbifer G707</name>
    <dbReference type="NCBI Taxonomy" id="1088869"/>
    <lineage>
        <taxon>Bacteria</taxon>
        <taxon>Pseudomonadati</taxon>
        <taxon>Pseudomonadota</taxon>
        <taxon>Alphaproteobacteria</taxon>
        <taxon>Acetobacterales</taxon>
        <taxon>Acetobacteraceae</taxon>
        <taxon>Gluconobacter</taxon>
    </lineage>
</organism>
<proteinExistence type="predicted"/>
<dbReference type="Proteomes" id="UP000004949">
    <property type="component" value="Unassembled WGS sequence"/>
</dbReference>
<keyword evidence="2" id="KW-1185">Reference proteome</keyword>
<dbReference type="AlphaFoldDB" id="G6XM83"/>
<dbReference type="PATRIC" id="fig|1088869.3.peg.2594"/>
<accession>G6XM83</accession>
<name>G6XM83_9PROT</name>
<gene>
    <name evidence="1" type="ORF">GMO_26010</name>
</gene>